<name>A0AAJ6HRQ3_9ACTN</name>
<dbReference type="GO" id="GO:0043041">
    <property type="term" value="P:amino acid activation for nonribosomal peptide biosynthetic process"/>
    <property type="evidence" value="ECO:0007669"/>
    <property type="project" value="TreeGrafter"/>
</dbReference>
<reference evidence="4 5" key="1">
    <citation type="submission" date="2023-07" db="EMBL/GenBank/DDBJ databases">
        <title>Micromonospora profundi TRM 95458 converts glycerol to a new osmotic compound.</title>
        <authorList>
            <person name="Lu D."/>
        </authorList>
    </citation>
    <scope>NUCLEOTIDE SEQUENCE [LARGE SCALE GENOMIC DNA]</scope>
    <source>
        <strain evidence="4 5">TRM95458</strain>
    </source>
</reference>
<dbReference type="InterPro" id="IPR036736">
    <property type="entry name" value="ACP-like_sf"/>
</dbReference>
<protein>
    <submittedName>
        <fullName evidence="4">Phosphopantetheine-binding protein</fullName>
    </submittedName>
</protein>
<dbReference type="GO" id="GO:0031177">
    <property type="term" value="F:phosphopantetheine binding"/>
    <property type="evidence" value="ECO:0007669"/>
    <property type="project" value="InterPro"/>
</dbReference>
<evidence type="ECO:0000256" key="2">
    <source>
        <dbReference type="ARBA" id="ARBA00022553"/>
    </source>
</evidence>
<organism evidence="4 5">
    <name type="scientific">Micromonospora profundi</name>
    <dbReference type="NCBI Taxonomy" id="1420889"/>
    <lineage>
        <taxon>Bacteria</taxon>
        <taxon>Bacillati</taxon>
        <taxon>Actinomycetota</taxon>
        <taxon>Actinomycetes</taxon>
        <taxon>Micromonosporales</taxon>
        <taxon>Micromonosporaceae</taxon>
        <taxon>Micromonospora</taxon>
    </lineage>
</organism>
<keyword evidence="5" id="KW-1185">Reference proteome</keyword>
<dbReference type="InterPro" id="IPR009081">
    <property type="entry name" value="PP-bd_ACP"/>
</dbReference>
<gene>
    <name evidence="4" type="ORF">Q3V37_18375</name>
</gene>
<keyword evidence="1" id="KW-0596">Phosphopantetheine</keyword>
<dbReference type="RefSeq" id="WP_306270812.1">
    <property type="nucleotide sequence ID" value="NZ_CP130472.1"/>
</dbReference>
<dbReference type="InterPro" id="IPR020806">
    <property type="entry name" value="PKS_PP-bd"/>
</dbReference>
<dbReference type="AlphaFoldDB" id="A0AAJ6HRQ3"/>
<dbReference type="GO" id="GO:0044550">
    <property type="term" value="P:secondary metabolite biosynthetic process"/>
    <property type="evidence" value="ECO:0007669"/>
    <property type="project" value="TreeGrafter"/>
</dbReference>
<sequence length="82" mass="9133">MSEQSRTDLEKHVEAIWEDVLDTAAGGPDATFFELNGQSIAAFRIVARISDRTGIDVPVEELFKDPTRATFARAVLARAERR</sequence>
<evidence type="ECO:0000313" key="4">
    <source>
        <dbReference type="EMBL" id="WLS43373.1"/>
    </source>
</evidence>
<evidence type="ECO:0000259" key="3">
    <source>
        <dbReference type="PROSITE" id="PS50075"/>
    </source>
</evidence>
<keyword evidence="2" id="KW-0597">Phosphoprotein</keyword>
<dbReference type="SUPFAM" id="SSF47336">
    <property type="entry name" value="ACP-like"/>
    <property type="match status" value="1"/>
</dbReference>
<dbReference type="Proteomes" id="UP001235874">
    <property type="component" value="Chromosome"/>
</dbReference>
<dbReference type="KEGG" id="mprn:Q3V37_18375"/>
<feature type="domain" description="Carrier" evidence="3">
    <location>
        <begin position="4"/>
        <end position="79"/>
    </location>
</feature>
<dbReference type="PANTHER" id="PTHR45527">
    <property type="entry name" value="NONRIBOSOMAL PEPTIDE SYNTHETASE"/>
    <property type="match status" value="1"/>
</dbReference>
<proteinExistence type="predicted"/>
<evidence type="ECO:0000256" key="1">
    <source>
        <dbReference type="ARBA" id="ARBA00022450"/>
    </source>
</evidence>
<dbReference type="PANTHER" id="PTHR45527:SF1">
    <property type="entry name" value="FATTY ACID SYNTHASE"/>
    <property type="match status" value="1"/>
</dbReference>
<dbReference type="PROSITE" id="PS50075">
    <property type="entry name" value="CARRIER"/>
    <property type="match status" value="1"/>
</dbReference>
<accession>A0AAJ6HRQ3</accession>
<dbReference type="GO" id="GO:0005737">
    <property type="term" value="C:cytoplasm"/>
    <property type="evidence" value="ECO:0007669"/>
    <property type="project" value="TreeGrafter"/>
</dbReference>
<dbReference type="Pfam" id="PF00550">
    <property type="entry name" value="PP-binding"/>
    <property type="match status" value="1"/>
</dbReference>
<dbReference type="Gene3D" id="1.10.1200.10">
    <property type="entry name" value="ACP-like"/>
    <property type="match status" value="1"/>
</dbReference>
<evidence type="ECO:0000313" key="5">
    <source>
        <dbReference type="Proteomes" id="UP001235874"/>
    </source>
</evidence>
<dbReference type="EMBL" id="CP130472">
    <property type="protein sequence ID" value="WLS43373.1"/>
    <property type="molecule type" value="Genomic_DNA"/>
</dbReference>
<dbReference type="SMART" id="SM00823">
    <property type="entry name" value="PKS_PP"/>
    <property type="match status" value="1"/>
</dbReference>